<protein>
    <submittedName>
        <fullName evidence="2">Uncharacterized protein</fullName>
    </submittedName>
</protein>
<dbReference type="EMBL" id="GBEZ01007199">
    <property type="protein sequence ID" value="JAC78248.1"/>
    <property type="molecule type" value="Transcribed_RNA"/>
</dbReference>
<dbReference type="AlphaFoldDB" id="A0A061S1Z0"/>
<sequence>SPPLQPCANLCCAAPPLGLQSAIQRQTLSISVSLSPTRSVGGWPDHRPLSPHSFRRRAPTLPGGRAQEPAGEGGPRA</sequence>
<organism evidence="2">
    <name type="scientific">Tetraselmis sp. GSL018</name>
    <dbReference type="NCBI Taxonomy" id="582737"/>
    <lineage>
        <taxon>Eukaryota</taxon>
        <taxon>Viridiplantae</taxon>
        <taxon>Chlorophyta</taxon>
        <taxon>core chlorophytes</taxon>
        <taxon>Chlorodendrophyceae</taxon>
        <taxon>Chlorodendrales</taxon>
        <taxon>Chlorodendraceae</taxon>
        <taxon>Tetraselmis</taxon>
    </lineage>
</organism>
<name>A0A061S1Z0_9CHLO</name>
<evidence type="ECO:0000313" key="2">
    <source>
        <dbReference type="EMBL" id="JAC78248.1"/>
    </source>
</evidence>
<proteinExistence type="predicted"/>
<evidence type="ECO:0000256" key="1">
    <source>
        <dbReference type="SAM" id="MobiDB-lite"/>
    </source>
</evidence>
<gene>
    <name evidence="2" type="ORF">TSPGSL018_15642</name>
</gene>
<feature type="non-terminal residue" evidence="2">
    <location>
        <position position="1"/>
    </location>
</feature>
<feature type="non-terminal residue" evidence="2">
    <location>
        <position position="77"/>
    </location>
</feature>
<reference evidence="2" key="1">
    <citation type="submission" date="2014-05" db="EMBL/GenBank/DDBJ databases">
        <title>The transcriptome of the halophilic microalga Tetraselmis sp. GSL018 isolated from the Great Salt Lake, Utah.</title>
        <authorList>
            <person name="Jinkerson R.E."/>
            <person name="D'Adamo S."/>
            <person name="Posewitz M.C."/>
        </authorList>
    </citation>
    <scope>NUCLEOTIDE SEQUENCE</scope>
    <source>
        <strain evidence="2">GSL018</strain>
    </source>
</reference>
<feature type="region of interest" description="Disordered" evidence="1">
    <location>
        <begin position="35"/>
        <end position="77"/>
    </location>
</feature>
<accession>A0A061S1Z0</accession>